<dbReference type="GO" id="GO:0015562">
    <property type="term" value="F:efflux transmembrane transporter activity"/>
    <property type="evidence" value="ECO:0007669"/>
    <property type="project" value="TreeGrafter"/>
</dbReference>
<keyword evidence="4" id="KW-0812">Transmembrane</keyword>
<evidence type="ECO:0000259" key="6">
    <source>
        <dbReference type="Pfam" id="PF25973"/>
    </source>
</evidence>
<dbReference type="Pfam" id="PF25989">
    <property type="entry name" value="YknX_C"/>
    <property type="match status" value="1"/>
</dbReference>
<keyword evidence="4" id="KW-0472">Membrane</keyword>
<keyword evidence="9" id="KW-1185">Reference proteome</keyword>
<dbReference type="Gene3D" id="1.10.287.470">
    <property type="entry name" value="Helix hairpin bin"/>
    <property type="match status" value="1"/>
</dbReference>
<comment type="caution">
    <text evidence="8">The sequence shown here is derived from an EMBL/GenBank/DDBJ whole genome shotgun (WGS) entry which is preliminary data.</text>
</comment>
<dbReference type="Proteomes" id="UP000051802">
    <property type="component" value="Unassembled WGS sequence"/>
</dbReference>
<feature type="coiled-coil region" evidence="2">
    <location>
        <begin position="135"/>
        <end position="200"/>
    </location>
</feature>
<dbReference type="PANTHER" id="PTHR30469">
    <property type="entry name" value="MULTIDRUG RESISTANCE PROTEIN MDTA"/>
    <property type="match status" value="1"/>
</dbReference>
<dbReference type="InterPro" id="IPR006143">
    <property type="entry name" value="RND_pump_MFP"/>
</dbReference>
<dbReference type="NCBIfam" id="TIGR01730">
    <property type="entry name" value="RND_mfp"/>
    <property type="match status" value="1"/>
</dbReference>
<evidence type="ECO:0000256" key="4">
    <source>
        <dbReference type="SAM" id="Phobius"/>
    </source>
</evidence>
<dbReference type="Pfam" id="PF25954">
    <property type="entry name" value="Beta-barrel_RND_2"/>
    <property type="match status" value="1"/>
</dbReference>
<dbReference type="Gene3D" id="2.40.30.170">
    <property type="match status" value="1"/>
</dbReference>
<evidence type="ECO:0000259" key="7">
    <source>
        <dbReference type="Pfam" id="PF25989"/>
    </source>
</evidence>
<reference evidence="8 9" key="1">
    <citation type="submission" date="2015-10" db="EMBL/GenBank/DDBJ databases">
        <title>Genome sequencing and analysis of members of genus Stenotrophomonas.</title>
        <authorList>
            <person name="Patil P.P."/>
            <person name="Midha S."/>
            <person name="Patil P.B."/>
        </authorList>
    </citation>
    <scope>NUCLEOTIDE SEQUENCE [LARGE SCALE GENOMIC DNA]</scope>
    <source>
        <strain evidence="8 9">JCM 16536</strain>
    </source>
</reference>
<dbReference type="PANTHER" id="PTHR30469:SF38">
    <property type="entry name" value="HLYD FAMILY SECRETION PROTEIN"/>
    <property type="match status" value="1"/>
</dbReference>
<feature type="domain" description="YknX-like C-terminal permuted SH3-like" evidence="7">
    <location>
        <begin position="342"/>
        <end position="409"/>
    </location>
</feature>
<dbReference type="Gene3D" id="2.40.420.20">
    <property type="match status" value="1"/>
</dbReference>
<feature type="domain" description="CzcB-like barrel-sandwich hybrid" evidence="6">
    <location>
        <begin position="87"/>
        <end position="233"/>
    </location>
</feature>
<sequence>MNTSADLLKELKIDRKAPAGREPPPSRRGLWMGLGVLVVLLLLAGGAWALFGGKPPVEVRTAPVVAITAGGSSASVLDASGYVVARRMATVSAKITGKVREVKIEEGMRVEEGQVMATLDPIDADAARDLADSQVSAARSQVENVSAQLKRAEADAVRLQTLVDQQLVSRSQYDEAVALRDGLRAQLQTAQRNVKVASNNLSISDLGVDNTIVRAPFGGVVTAKAAQPGEIVSPLATGGFTRTGIGTIVDMESLEVEVEVGEAYIGRVQPKMPVEIVLNAYPDWKIPGEVIAIIPTADRGKATVKVRVAMKVKDPRIVPEMGVRVSFLEEAKPAQAQQPQGVRVPGGALVEREGATVAFVVGEENRVAVQPVKTGIAMGDDRQVLSGLTAGDTVVLDPPPALKDGDKVTLAGAQAE</sequence>
<evidence type="ECO:0000256" key="2">
    <source>
        <dbReference type="SAM" id="Coils"/>
    </source>
</evidence>
<evidence type="ECO:0000259" key="5">
    <source>
        <dbReference type="Pfam" id="PF25954"/>
    </source>
</evidence>
<dbReference type="GO" id="GO:1990281">
    <property type="term" value="C:efflux pump complex"/>
    <property type="evidence" value="ECO:0007669"/>
    <property type="project" value="TreeGrafter"/>
</dbReference>
<dbReference type="OrthoDB" id="9789643at2"/>
<dbReference type="STRING" id="676599.ARC20_01700"/>
<dbReference type="RefSeq" id="WP_057648714.1">
    <property type="nucleotide sequence ID" value="NZ_LLXU01000120.1"/>
</dbReference>
<protein>
    <submittedName>
        <fullName evidence="8">Acriflavin resistance protein</fullName>
    </submittedName>
</protein>
<evidence type="ECO:0000256" key="1">
    <source>
        <dbReference type="ARBA" id="ARBA00009477"/>
    </source>
</evidence>
<accession>A0A0R0ACM6</accession>
<comment type="similarity">
    <text evidence="1">Belongs to the membrane fusion protein (MFP) (TC 8.A.1) family.</text>
</comment>
<dbReference type="AlphaFoldDB" id="A0A0R0ACM6"/>
<keyword evidence="4" id="KW-1133">Transmembrane helix</keyword>
<name>A0A0R0ACM6_9GAMM</name>
<dbReference type="Gene3D" id="2.40.50.100">
    <property type="match status" value="1"/>
</dbReference>
<organism evidence="8 9">
    <name type="scientific">Stenotrophomonas panacihumi</name>
    <dbReference type="NCBI Taxonomy" id="676599"/>
    <lineage>
        <taxon>Bacteria</taxon>
        <taxon>Pseudomonadati</taxon>
        <taxon>Pseudomonadota</taxon>
        <taxon>Gammaproteobacteria</taxon>
        <taxon>Lysobacterales</taxon>
        <taxon>Lysobacteraceae</taxon>
        <taxon>Stenotrophomonas</taxon>
    </lineage>
</organism>
<feature type="region of interest" description="Disordered" evidence="3">
    <location>
        <begin position="396"/>
        <end position="416"/>
    </location>
</feature>
<proteinExistence type="inferred from homology"/>
<dbReference type="InterPro" id="IPR058792">
    <property type="entry name" value="Beta-barrel_RND_2"/>
</dbReference>
<evidence type="ECO:0000256" key="3">
    <source>
        <dbReference type="SAM" id="MobiDB-lite"/>
    </source>
</evidence>
<evidence type="ECO:0000313" key="9">
    <source>
        <dbReference type="Proteomes" id="UP000051802"/>
    </source>
</evidence>
<feature type="transmembrane region" description="Helical" evidence="4">
    <location>
        <begin position="30"/>
        <end position="51"/>
    </location>
</feature>
<dbReference type="EMBL" id="LLXU01000120">
    <property type="protein sequence ID" value="KRG38451.1"/>
    <property type="molecule type" value="Genomic_DNA"/>
</dbReference>
<keyword evidence="2" id="KW-0175">Coiled coil</keyword>
<dbReference type="InterPro" id="IPR058647">
    <property type="entry name" value="BSH_CzcB-like"/>
</dbReference>
<dbReference type="InterPro" id="IPR058637">
    <property type="entry name" value="YknX-like_C"/>
</dbReference>
<dbReference type="Pfam" id="PF25973">
    <property type="entry name" value="BSH_CzcB"/>
    <property type="match status" value="1"/>
</dbReference>
<evidence type="ECO:0000313" key="8">
    <source>
        <dbReference type="EMBL" id="KRG38451.1"/>
    </source>
</evidence>
<feature type="domain" description="CusB-like beta-barrel" evidence="5">
    <location>
        <begin position="256"/>
        <end position="328"/>
    </location>
</feature>
<dbReference type="SUPFAM" id="SSF111369">
    <property type="entry name" value="HlyD-like secretion proteins"/>
    <property type="match status" value="1"/>
</dbReference>
<gene>
    <name evidence="8" type="ORF">ARC20_01700</name>
</gene>